<sequence length="30" mass="3585">MKTEKEKIIEIKKEVLNIIESKKKNLCQII</sequence>
<dbReference type="EMBL" id="JAAC01000033">
    <property type="protein sequence ID" value="KDE64577.1"/>
    <property type="molecule type" value="Genomic_DNA"/>
</dbReference>
<evidence type="ECO:0000313" key="1">
    <source>
        <dbReference type="EMBL" id="KDE64577.1"/>
    </source>
</evidence>
<name>A0AB73BY15_9FUSO</name>
<dbReference type="AlphaFoldDB" id="A0AB73BY15"/>
<gene>
    <name evidence="1" type="ORF">FUSO3_02560</name>
</gene>
<dbReference type="Proteomes" id="UP000027473">
    <property type="component" value="Unassembled WGS sequence"/>
</dbReference>
<organism evidence="1 2">
    <name type="scientific">Fusobacterium necrophorum BL</name>
    <dbReference type="NCBI Taxonomy" id="1441732"/>
    <lineage>
        <taxon>Bacteria</taxon>
        <taxon>Fusobacteriati</taxon>
        <taxon>Fusobacteriota</taxon>
        <taxon>Fusobacteriia</taxon>
        <taxon>Fusobacteriales</taxon>
        <taxon>Fusobacteriaceae</taxon>
        <taxon>Fusobacterium</taxon>
    </lineage>
</organism>
<protein>
    <submittedName>
        <fullName evidence="1">Uncharacterized protein</fullName>
    </submittedName>
</protein>
<comment type="caution">
    <text evidence="1">The sequence shown here is derived from an EMBL/GenBank/DDBJ whole genome shotgun (WGS) entry which is preliminary data.</text>
</comment>
<accession>A0AB73BY15</accession>
<evidence type="ECO:0000313" key="2">
    <source>
        <dbReference type="Proteomes" id="UP000027473"/>
    </source>
</evidence>
<proteinExistence type="predicted"/>
<reference evidence="1 2" key="1">
    <citation type="submission" date="2014-01" db="EMBL/GenBank/DDBJ databases">
        <title>Comparative genomics of Fusobacterium necrophorum wild isolates.</title>
        <authorList>
            <person name="Kittichotirat W."/>
            <person name="Bumgarner R.E."/>
            <person name="Lawrence P."/>
        </authorList>
    </citation>
    <scope>NUCLEOTIDE SEQUENCE [LARGE SCALE GENOMIC DNA]</scope>
    <source>
        <strain evidence="1 2">BL</strain>
    </source>
</reference>